<dbReference type="EMBL" id="QYRN01000001">
    <property type="protein sequence ID" value="RIY03506.1"/>
    <property type="molecule type" value="Genomic_DNA"/>
</dbReference>
<keyword evidence="2" id="KW-1185">Reference proteome</keyword>
<organism evidence="1 2">
    <name type="scientific">Aureimonas flava</name>
    <dbReference type="NCBI Taxonomy" id="2320271"/>
    <lineage>
        <taxon>Bacteria</taxon>
        <taxon>Pseudomonadati</taxon>
        <taxon>Pseudomonadota</taxon>
        <taxon>Alphaproteobacteria</taxon>
        <taxon>Hyphomicrobiales</taxon>
        <taxon>Aurantimonadaceae</taxon>
        <taxon>Aureimonas</taxon>
    </lineage>
</organism>
<gene>
    <name evidence="1" type="ORF">D3218_01740</name>
</gene>
<protein>
    <submittedName>
        <fullName evidence="1">Uncharacterized protein</fullName>
    </submittedName>
</protein>
<proteinExistence type="predicted"/>
<accession>A0A3A1WR35</accession>
<evidence type="ECO:0000313" key="2">
    <source>
        <dbReference type="Proteomes" id="UP000265750"/>
    </source>
</evidence>
<dbReference type="Proteomes" id="UP000265750">
    <property type="component" value="Unassembled WGS sequence"/>
</dbReference>
<comment type="caution">
    <text evidence="1">The sequence shown here is derived from an EMBL/GenBank/DDBJ whole genome shotgun (WGS) entry which is preliminary data.</text>
</comment>
<reference evidence="2" key="1">
    <citation type="submission" date="2018-09" db="EMBL/GenBank/DDBJ databases">
        <authorList>
            <person name="Tuo L."/>
        </authorList>
    </citation>
    <scope>NUCLEOTIDE SEQUENCE [LARGE SCALE GENOMIC DNA]</scope>
    <source>
        <strain evidence="2">M2BS4Y-1</strain>
    </source>
</reference>
<sequence length="111" mass="11536">MLGVLHDPASDEKSKAWAAEKAAPFVHPKPAPAQRLVKIELPATDTAEGVSAALGKLIQAVATGDLAPSEAQSVAALIEAQRKAIETNDVLARLDALEEAQRRPGGPKLVA</sequence>
<name>A0A3A1WR35_9HYPH</name>
<evidence type="ECO:0000313" key="1">
    <source>
        <dbReference type="EMBL" id="RIY03506.1"/>
    </source>
</evidence>
<dbReference type="AlphaFoldDB" id="A0A3A1WR35"/>